<dbReference type="Proteomes" id="UP000828251">
    <property type="component" value="Unassembled WGS sequence"/>
</dbReference>
<name>A0A9D4AGY0_9ROSI</name>
<protein>
    <submittedName>
        <fullName evidence="1">Uncharacterized protein</fullName>
    </submittedName>
</protein>
<dbReference type="AlphaFoldDB" id="A0A9D4AGY0"/>
<gene>
    <name evidence="1" type="ORF">J1N35_008773</name>
</gene>
<dbReference type="EMBL" id="JAIQCV010000003">
    <property type="protein sequence ID" value="KAH1115395.1"/>
    <property type="molecule type" value="Genomic_DNA"/>
</dbReference>
<reference evidence="1 2" key="1">
    <citation type="journal article" date="2021" name="Plant Biotechnol. J.">
        <title>Multi-omics assisted identification of the key and species-specific regulatory components of drought-tolerant mechanisms in Gossypium stocksii.</title>
        <authorList>
            <person name="Yu D."/>
            <person name="Ke L."/>
            <person name="Zhang D."/>
            <person name="Wu Y."/>
            <person name="Sun Y."/>
            <person name="Mei J."/>
            <person name="Sun J."/>
            <person name="Sun Y."/>
        </authorList>
    </citation>
    <scope>NUCLEOTIDE SEQUENCE [LARGE SCALE GENOMIC DNA]</scope>
    <source>
        <strain evidence="2">cv. E1</strain>
        <tissue evidence="1">Leaf</tissue>
    </source>
</reference>
<keyword evidence="2" id="KW-1185">Reference proteome</keyword>
<dbReference type="OrthoDB" id="1017754at2759"/>
<organism evidence="1 2">
    <name type="scientific">Gossypium stocksii</name>
    <dbReference type="NCBI Taxonomy" id="47602"/>
    <lineage>
        <taxon>Eukaryota</taxon>
        <taxon>Viridiplantae</taxon>
        <taxon>Streptophyta</taxon>
        <taxon>Embryophyta</taxon>
        <taxon>Tracheophyta</taxon>
        <taxon>Spermatophyta</taxon>
        <taxon>Magnoliopsida</taxon>
        <taxon>eudicotyledons</taxon>
        <taxon>Gunneridae</taxon>
        <taxon>Pentapetalae</taxon>
        <taxon>rosids</taxon>
        <taxon>malvids</taxon>
        <taxon>Malvales</taxon>
        <taxon>Malvaceae</taxon>
        <taxon>Malvoideae</taxon>
        <taxon>Gossypium</taxon>
    </lineage>
</organism>
<evidence type="ECO:0000313" key="1">
    <source>
        <dbReference type="EMBL" id="KAH1115395.1"/>
    </source>
</evidence>
<proteinExistence type="predicted"/>
<evidence type="ECO:0000313" key="2">
    <source>
        <dbReference type="Proteomes" id="UP000828251"/>
    </source>
</evidence>
<comment type="caution">
    <text evidence="1">The sequence shown here is derived from an EMBL/GenBank/DDBJ whole genome shotgun (WGS) entry which is preliminary data.</text>
</comment>
<sequence>MNRDTATPQESSVANMDPLELLVGPITRARAKRFKEAISALVDQVWAESITSLLESLWISTSSYPCNLFQAHPAHIQFHKLDSSSTSSHSTQLQLMSLFSAQF</sequence>
<accession>A0A9D4AGY0</accession>